<protein>
    <submittedName>
        <fullName evidence="1">Uncharacterized protein</fullName>
    </submittedName>
</protein>
<proteinExistence type="predicted"/>
<reference evidence="1 2" key="1">
    <citation type="submission" date="2021-06" db="EMBL/GenBank/DDBJ databases">
        <title>Rhodobacteraceae bacterium strain HSP-20.</title>
        <authorList>
            <person name="Chen W.-M."/>
        </authorList>
    </citation>
    <scope>NUCLEOTIDE SEQUENCE [LARGE SCALE GENOMIC DNA]</scope>
    <source>
        <strain evidence="1 2">HSP-20</strain>
    </source>
</reference>
<name>A0ABS6J942_9RHOB</name>
<keyword evidence="2" id="KW-1185">Reference proteome</keyword>
<sequence>MAATDRDAKLVGHTRLPVIRDFENGDFAWSRVGVVVRVTPETSKDQKSPSWWMLDRNTEWRSLLEAATPTLIRKGTGSDSGFGDNSVGRKIGLFVPALVTITPALLELRFETRLPFVLSQ</sequence>
<organism evidence="1 2">
    <name type="scientific">Paragemmobacter amnigenus</name>
    <dbReference type="NCBI Taxonomy" id="2852097"/>
    <lineage>
        <taxon>Bacteria</taxon>
        <taxon>Pseudomonadati</taxon>
        <taxon>Pseudomonadota</taxon>
        <taxon>Alphaproteobacteria</taxon>
        <taxon>Rhodobacterales</taxon>
        <taxon>Paracoccaceae</taxon>
        <taxon>Paragemmobacter</taxon>
    </lineage>
</organism>
<gene>
    <name evidence="1" type="ORF">GU927_019395</name>
</gene>
<dbReference type="EMBL" id="JAAATX020000017">
    <property type="protein sequence ID" value="MBU9700012.1"/>
    <property type="molecule type" value="Genomic_DNA"/>
</dbReference>
<dbReference type="Proteomes" id="UP000731907">
    <property type="component" value="Unassembled WGS sequence"/>
</dbReference>
<accession>A0ABS6J942</accession>
<evidence type="ECO:0000313" key="1">
    <source>
        <dbReference type="EMBL" id="MBU9700012.1"/>
    </source>
</evidence>
<comment type="caution">
    <text evidence="1">The sequence shown here is derived from an EMBL/GenBank/DDBJ whole genome shotgun (WGS) entry which is preliminary data.</text>
</comment>
<dbReference type="RefSeq" id="WP_161764066.1">
    <property type="nucleotide sequence ID" value="NZ_JAAATX020000017.1"/>
</dbReference>
<evidence type="ECO:0000313" key="2">
    <source>
        <dbReference type="Proteomes" id="UP000731907"/>
    </source>
</evidence>